<evidence type="ECO:0000313" key="1">
    <source>
        <dbReference type="EMBL" id="GHF27832.1"/>
    </source>
</evidence>
<organism evidence="1 2">
    <name type="scientific">Kordiimonas sediminis</name>
    <dbReference type="NCBI Taxonomy" id="1735581"/>
    <lineage>
        <taxon>Bacteria</taxon>
        <taxon>Pseudomonadati</taxon>
        <taxon>Pseudomonadota</taxon>
        <taxon>Alphaproteobacteria</taxon>
        <taxon>Kordiimonadales</taxon>
        <taxon>Kordiimonadaceae</taxon>
        <taxon>Kordiimonas</taxon>
    </lineage>
</organism>
<reference evidence="1" key="2">
    <citation type="submission" date="2020-09" db="EMBL/GenBank/DDBJ databases">
        <authorList>
            <person name="Sun Q."/>
            <person name="Kim S."/>
        </authorList>
    </citation>
    <scope>NUCLEOTIDE SEQUENCE</scope>
    <source>
        <strain evidence="1">KCTC 42590</strain>
    </source>
</reference>
<protein>
    <submittedName>
        <fullName evidence="1">Uncharacterized protein</fullName>
    </submittedName>
</protein>
<dbReference type="EMBL" id="BNCI01000002">
    <property type="protein sequence ID" value="GHF27832.1"/>
    <property type="molecule type" value="Genomic_DNA"/>
</dbReference>
<keyword evidence="2" id="KW-1185">Reference proteome</keyword>
<comment type="caution">
    <text evidence="1">The sequence shown here is derived from an EMBL/GenBank/DDBJ whole genome shotgun (WGS) entry which is preliminary data.</text>
</comment>
<accession>A0A919E867</accession>
<dbReference type="Proteomes" id="UP000630923">
    <property type="component" value="Unassembled WGS sequence"/>
</dbReference>
<sequence>MPFKPNLTVNVEGTVSPSLMPMKYTDALSSAEMVADVISIAAKISTFLNTVFPFVLWNFVEGYSPSIVQQFATKGISSLMHQYK</sequence>
<reference evidence="1" key="1">
    <citation type="journal article" date="2014" name="Int. J. Syst. Evol. Microbiol.">
        <title>Complete genome sequence of Corynebacterium casei LMG S-19264T (=DSM 44701T), isolated from a smear-ripened cheese.</title>
        <authorList>
            <consortium name="US DOE Joint Genome Institute (JGI-PGF)"/>
            <person name="Walter F."/>
            <person name="Albersmeier A."/>
            <person name="Kalinowski J."/>
            <person name="Ruckert C."/>
        </authorList>
    </citation>
    <scope>NUCLEOTIDE SEQUENCE</scope>
    <source>
        <strain evidence="1">KCTC 42590</strain>
    </source>
</reference>
<gene>
    <name evidence="1" type="ORF">GCM10017044_23720</name>
</gene>
<dbReference type="AlphaFoldDB" id="A0A919E867"/>
<evidence type="ECO:0000313" key="2">
    <source>
        <dbReference type="Proteomes" id="UP000630923"/>
    </source>
</evidence>
<name>A0A919E867_9PROT</name>
<proteinExistence type="predicted"/>